<feature type="signal peptide" evidence="1">
    <location>
        <begin position="1"/>
        <end position="21"/>
    </location>
</feature>
<accession>A0ABT3RPI1</accession>
<dbReference type="EMBL" id="JAPFQN010000003">
    <property type="protein sequence ID" value="MCX2743274.1"/>
    <property type="molecule type" value="Genomic_DNA"/>
</dbReference>
<gene>
    <name evidence="2" type="ORF">OO013_05325</name>
</gene>
<keyword evidence="1" id="KW-0732">Signal</keyword>
<sequence length="189" mass="22129">MIKYFKYIFLLCLSSCLTLSAQHQENSDQPENLQHRVYHHKLGAGLGHTHISRGKDADGIKWRNVPSFAVIYDYHFNGRWSLGIHTDIIVETFEVETNLRNENDEEFIERKNPIAPTLMATYKFTDHSSVIFGGGFEYAPEETLSIFRVGYEWSTHLNEKWELAIPFTYDFRLNAYDSWSLSLIIARMW</sequence>
<reference evidence="2 3" key="1">
    <citation type="submission" date="2022-11" db="EMBL/GenBank/DDBJ databases">
        <title>The characterization of three novel Bacteroidetes species and genomic analysis of their roles in tidal elemental geochemical cycles.</title>
        <authorList>
            <person name="Ma K."/>
        </authorList>
    </citation>
    <scope>NUCLEOTIDE SEQUENCE [LARGE SCALE GENOMIC DNA]</scope>
    <source>
        <strain evidence="2 3">M17</strain>
    </source>
</reference>
<protein>
    <recommendedName>
        <fullName evidence="4">Outer membrane protein beta-barrel domain-containing protein</fullName>
    </recommendedName>
</protein>
<dbReference type="RefSeq" id="WP_266055649.1">
    <property type="nucleotide sequence ID" value="NZ_JAPFQN010000003.1"/>
</dbReference>
<proteinExistence type="predicted"/>
<evidence type="ECO:0000313" key="2">
    <source>
        <dbReference type="EMBL" id="MCX2743274.1"/>
    </source>
</evidence>
<evidence type="ECO:0000313" key="3">
    <source>
        <dbReference type="Proteomes" id="UP001209885"/>
    </source>
</evidence>
<name>A0ABT3RPI1_9BACT</name>
<comment type="caution">
    <text evidence="2">The sequence shown here is derived from an EMBL/GenBank/DDBJ whole genome shotgun (WGS) entry which is preliminary data.</text>
</comment>
<keyword evidence="3" id="KW-1185">Reference proteome</keyword>
<evidence type="ECO:0008006" key="4">
    <source>
        <dbReference type="Google" id="ProtNLM"/>
    </source>
</evidence>
<feature type="chain" id="PRO_5047451496" description="Outer membrane protein beta-barrel domain-containing protein" evidence="1">
    <location>
        <begin position="22"/>
        <end position="189"/>
    </location>
</feature>
<dbReference type="Proteomes" id="UP001209885">
    <property type="component" value="Unassembled WGS sequence"/>
</dbReference>
<evidence type="ECO:0000256" key="1">
    <source>
        <dbReference type="SAM" id="SignalP"/>
    </source>
</evidence>
<organism evidence="2 3">
    <name type="scientific">Mangrovivirga halotolerans</name>
    <dbReference type="NCBI Taxonomy" id="2993936"/>
    <lineage>
        <taxon>Bacteria</taxon>
        <taxon>Pseudomonadati</taxon>
        <taxon>Bacteroidota</taxon>
        <taxon>Cytophagia</taxon>
        <taxon>Cytophagales</taxon>
        <taxon>Mangrovivirgaceae</taxon>
        <taxon>Mangrovivirga</taxon>
    </lineage>
</organism>